<feature type="compositionally biased region" description="Basic residues" evidence="1">
    <location>
        <begin position="873"/>
        <end position="884"/>
    </location>
</feature>
<dbReference type="STRING" id="1165861.A0A0L0W626"/>
<proteinExistence type="predicted"/>
<dbReference type="Proteomes" id="UP000054564">
    <property type="component" value="Unassembled WGS sequence"/>
</dbReference>
<evidence type="ECO:0000313" key="4">
    <source>
        <dbReference type="Proteomes" id="UP000054564"/>
    </source>
</evidence>
<feature type="region of interest" description="Disordered" evidence="1">
    <location>
        <begin position="857"/>
        <end position="983"/>
    </location>
</feature>
<feature type="region of interest" description="Disordered" evidence="1">
    <location>
        <begin position="1"/>
        <end position="56"/>
    </location>
</feature>
<protein>
    <recommendedName>
        <fullName evidence="2">PIN domain-containing protein</fullName>
    </recommendedName>
</protein>
<evidence type="ECO:0000259" key="2">
    <source>
        <dbReference type="Pfam" id="PF13638"/>
    </source>
</evidence>
<dbReference type="AlphaFoldDB" id="A0A0L0W626"/>
<gene>
    <name evidence="3" type="ORF">PSTG_00046</name>
</gene>
<feature type="domain" description="PIN" evidence="2">
    <location>
        <begin position="281"/>
        <end position="426"/>
    </location>
</feature>
<sequence length="1024" mass="114111">MTKKRAYNAERQYQRPPTSKRNRQHQPAQAHPQAQQSQPQLQPNHYHQAPQKPTFDPTKCAQQFERLSLSQSNYPPLNALKHSGGIPSGTQQNTTIVDNSRHLQPNQPWGNATPTTEVVNQNTQFQVGRPTNLYSAALQTNPIRQAFPGKSYQFQSGWTEVVKQGIYHQNNNNHQASSVRNPWNNSNQAPINPSSKITKPFTCHPSRPIVNLPQRASLLSANRFAILDSSLADHQPPGVLSSSQQPKHKMPKLQPQQAKSTLSKRPNLPLVMPGDVAKIDIVLDTNILLAYQHFLRALIPFLGSSCRLLIPTAVISELDVQKNRPYLIDVFEAGRFVSQQPMSQLARQASKWLLALVVSHPSSLALQKLTEESEQLQKHKDGDTRILTYAHQIYHQAKSQEVNTIIALLSNDTLLRLRAQSEGICSLAMSDFRHSPRQLESYIRKTVSLRSNQAVPGPSNPLMAPRLLPWAAPSLQPPFTGSSNNISSTSFSQDGQFTFTSLLPSISQPSDSSTATGPDQQLIRLKSQIQRARSCTSCKTSMESIPQVSPDQIHHYCPMCCEIICKGCMNVTGCDWNCPGPYHGRDCQTIKCCAIGRASIWIKLLGQLDSCVLRDQYKISLQHGPKITHLYGDEALVQYMKAAHSLLLVSGDQDERLGFLESILISSTLIDVLSQTLLGSPLLSWHFRSELFLSTINVVQGILEKLSQPWKILNSEYIKISTTGICPADHRQHNIIWRKVIEKTDRPNLTDEKVRELEASFPKLMTDVKEILHNRPGSCSATIRELSDNTVYVPICFVLEHLFRLAIEMETRPSNHSVTLPGDIQVRVPLSSDLVRMTSALLDLQIIYESRVSLTQENNTTLHSSNSATSQRNGKHRYNKKTFKNSRAVSPKFERGGHNLLGKGFDSLNRKQENAQQSDSKLRQADELGTRGTSGFQSEALANGKNRSMGFTQSKNKKDTTNLKHQTQTRSKADFDNGKKRINSGTISVSSASVTKISQEIHELSISSPDSGSSDGSSDIVVLN</sequence>
<dbReference type="PANTHER" id="PTHR16161">
    <property type="entry name" value="TRANSCRIPTIONAL PROTEIN SWT1"/>
    <property type="match status" value="1"/>
</dbReference>
<feature type="compositionally biased region" description="Polar residues" evidence="1">
    <location>
        <begin position="857"/>
        <end position="872"/>
    </location>
</feature>
<keyword evidence="4" id="KW-1185">Reference proteome</keyword>
<feature type="compositionally biased region" description="Low complexity" evidence="1">
    <location>
        <begin position="25"/>
        <end position="45"/>
    </location>
</feature>
<feature type="region of interest" description="Disordered" evidence="1">
    <location>
        <begin position="72"/>
        <end position="93"/>
    </location>
</feature>
<reference evidence="4" key="1">
    <citation type="submission" date="2014-03" db="EMBL/GenBank/DDBJ databases">
        <title>The Genome Sequence of Puccinia striiformis f. sp. tritici PST-78.</title>
        <authorList>
            <consortium name="The Broad Institute Genome Sequencing Platform"/>
            <person name="Cuomo C."/>
            <person name="Hulbert S."/>
            <person name="Chen X."/>
            <person name="Walker B."/>
            <person name="Young S.K."/>
            <person name="Zeng Q."/>
            <person name="Gargeya S."/>
            <person name="Fitzgerald M."/>
            <person name="Haas B."/>
            <person name="Abouelleil A."/>
            <person name="Alvarado L."/>
            <person name="Arachchi H.M."/>
            <person name="Berlin A.M."/>
            <person name="Chapman S.B."/>
            <person name="Goldberg J."/>
            <person name="Griggs A."/>
            <person name="Gujja S."/>
            <person name="Hansen M."/>
            <person name="Howarth C."/>
            <person name="Imamovic A."/>
            <person name="Larimer J."/>
            <person name="McCowan C."/>
            <person name="Montmayeur A."/>
            <person name="Murphy C."/>
            <person name="Neiman D."/>
            <person name="Pearson M."/>
            <person name="Priest M."/>
            <person name="Roberts A."/>
            <person name="Saif S."/>
            <person name="Shea T."/>
            <person name="Sisk P."/>
            <person name="Sykes S."/>
            <person name="Wortman J."/>
            <person name="Nusbaum C."/>
            <person name="Birren B."/>
        </authorList>
    </citation>
    <scope>NUCLEOTIDE SEQUENCE [LARGE SCALE GENOMIC DNA]</scope>
    <source>
        <strain evidence="4">race PST-78</strain>
    </source>
</reference>
<feature type="compositionally biased region" description="Polar residues" evidence="1">
    <location>
        <begin position="945"/>
        <end position="954"/>
    </location>
</feature>
<evidence type="ECO:0000313" key="3">
    <source>
        <dbReference type="EMBL" id="KNF06730.1"/>
    </source>
</evidence>
<evidence type="ECO:0000256" key="1">
    <source>
        <dbReference type="SAM" id="MobiDB-lite"/>
    </source>
</evidence>
<dbReference type="PANTHER" id="PTHR16161:SF0">
    <property type="entry name" value="TRANSCRIPTIONAL PROTEIN SWT1"/>
    <property type="match status" value="1"/>
</dbReference>
<dbReference type="OrthoDB" id="2017974at2759"/>
<accession>A0A0L0W626</accession>
<dbReference type="InterPro" id="IPR029060">
    <property type="entry name" value="PIN-like_dom_sf"/>
</dbReference>
<organism evidence="3 4">
    <name type="scientific">Puccinia striiformis f. sp. tritici PST-78</name>
    <dbReference type="NCBI Taxonomy" id="1165861"/>
    <lineage>
        <taxon>Eukaryota</taxon>
        <taxon>Fungi</taxon>
        <taxon>Dikarya</taxon>
        <taxon>Basidiomycota</taxon>
        <taxon>Pucciniomycotina</taxon>
        <taxon>Pucciniomycetes</taxon>
        <taxon>Pucciniales</taxon>
        <taxon>Pucciniaceae</taxon>
        <taxon>Puccinia</taxon>
    </lineage>
</organism>
<feature type="region of interest" description="Disordered" evidence="1">
    <location>
        <begin position="235"/>
        <end position="266"/>
    </location>
</feature>
<dbReference type="EMBL" id="AJIL01000002">
    <property type="protein sequence ID" value="KNF06730.1"/>
    <property type="molecule type" value="Genomic_DNA"/>
</dbReference>
<dbReference type="SUPFAM" id="SSF88723">
    <property type="entry name" value="PIN domain-like"/>
    <property type="match status" value="1"/>
</dbReference>
<feature type="region of interest" description="Disordered" evidence="1">
    <location>
        <begin position="1005"/>
        <end position="1024"/>
    </location>
</feature>
<dbReference type="InterPro" id="IPR052626">
    <property type="entry name" value="SWT1_Regulator"/>
</dbReference>
<feature type="compositionally biased region" description="Basic and acidic residues" evidence="1">
    <location>
        <begin position="920"/>
        <end position="929"/>
    </location>
</feature>
<comment type="caution">
    <text evidence="3">The sequence shown here is derived from an EMBL/GenBank/DDBJ whole genome shotgun (WGS) entry which is preliminary data.</text>
</comment>
<dbReference type="GO" id="GO:0005634">
    <property type="term" value="C:nucleus"/>
    <property type="evidence" value="ECO:0007669"/>
    <property type="project" value="TreeGrafter"/>
</dbReference>
<dbReference type="Gene3D" id="3.40.50.1010">
    <property type="entry name" value="5'-nuclease"/>
    <property type="match status" value="1"/>
</dbReference>
<dbReference type="GO" id="GO:0004540">
    <property type="term" value="F:RNA nuclease activity"/>
    <property type="evidence" value="ECO:0007669"/>
    <property type="project" value="UniProtKB-ARBA"/>
</dbReference>
<dbReference type="InterPro" id="IPR002716">
    <property type="entry name" value="PIN_dom"/>
</dbReference>
<feature type="compositionally biased region" description="Polar residues" evidence="1">
    <location>
        <begin position="254"/>
        <end position="264"/>
    </location>
</feature>
<dbReference type="Pfam" id="PF13638">
    <property type="entry name" value="PIN_4"/>
    <property type="match status" value="1"/>
</dbReference>
<name>A0A0L0W626_9BASI</name>